<dbReference type="InterPro" id="IPR025751">
    <property type="entry name" value="RsbRD_N_dom"/>
</dbReference>
<reference evidence="2 3" key="1">
    <citation type="journal article" date="2011" name="ISME J.">
        <title>Community ecology of hot spring cyanobacterial mats: predominant populations and their functional potential.</title>
        <authorList>
            <person name="Klatt C.G."/>
            <person name="Wood J.M."/>
            <person name="Rusch D.B."/>
            <person name="Bateson M.M."/>
            <person name="Hamamura N."/>
            <person name="Heidelberg J.F."/>
            <person name="Grossman A.R."/>
            <person name="Bhaya D."/>
            <person name="Cohan F.M."/>
            <person name="Kuhl M."/>
            <person name="Bryant D.A."/>
            <person name="Ward D.M."/>
        </authorList>
    </citation>
    <scope>NUCLEOTIDE SEQUENCE [LARGE SCALE GENOMIC DNA]</scope>
    <source>
        <strain evidence="2">OS</strain>
    </source>
</reference>
<evidence type="ECO:0000313" key="3">
    <source>
        <dbReference type="Proteomes" id="UP000266389"/>
    </source>
</evidence>
<feature type="domain" description="RsbT co-antagonist protein RsbRD N-terminal" evidence="1">
    <location>
        <begin position="16"/>
        <end position="142"/>
    </location>
</feature>
<evidence type="ECO:0000313" key="2">
    <source>
        <dbReference type="EMBL" id="RFM24546.1"/>
    </source>
</evidence>
<comment type="caution">
    <text evidence="2">The sequence shown here is derived from an EMBL/GenBank/DDBJ whole genome shotgun (WGS) entry which is preliminary data.</text>
</comment>
<dbReference type="Pfam" id="PF14361">
    <property type="entry name" value="RsbRD_N"/>
    <property type="match status" value="1"/>
</dbReference>
<gene>
    <name evidence="2" type="ORF">D0433_06060</name>
</gene>
<dbReference type="Gene3D" id="1.10.490.70">
    <property type="entry name" value="Histidine kinase N-terminal domain"/>
    <property type="match status" value="1"/>
</dbReference>
<accession>A0A395M1B2</accession>
<dbReference type="Proteomes" id="UP000266389">
    <property type="component" value="Unassembled WGS sequence"/>
</dbReference>
<dbReference type="EMBL" id="PHFL01000039">
    <property type="protein sequence ID" value="RFM24546.1"/>
    <property type="molecule type" value="Genomic_DNA"/>
</dbReference>
<dbReference type="AlphaFoldDB" id="A0A395M1B2"/>
<organism evidence="2 3">
    <name type="scientific">Candidatus Thermochlorobacter aerophilus</name>
    <dbReference type="NCBI Taxonomy" id="1868324"/>
    <lineage>
        <taxon>Bacteria</taxon>
        <taxon>Pseudomonadati</taxon>
        <taxon>Chlorobiota</taxon>
        <taxon>Chlorobiia</taxon>
        <taxon>Chlorobiales</taxon>
        <taxon>Candidatus Thermochlorobacteriaceae</taxon>
        <taxon>Candidatus Thermochlorobacter</taxon>
    </lineage>
</organism>
<evidence type="ECO:0000259" key="1">
    <source>
        <dbReference type="Pfam" id="PF14361"/>
    </source>
</evidence>
<protein>
    <recommendedName>
        <fullName evidence="1">RsbT co-antagonist protein RsbRD N-terminal domain-containing protein</fullName>
    </recommendedName>
</protein>
<name>A0A395M1B2_9BACT</name>
<sequence length="178" mass="20854">MLYNRLIRIIENHAESLTQSWIREVKTNEATKSYRNFPDSVLHDSVYDIYSRLSYWLKKEESTLEDIAEFFILLGRERAKQGFKLSEVIYSIILARVELWNYISNQGLFEDSMELHRALEFSQRLNYFYDKAIYFATVGFETVGEDESSMKRKGSLFEAFFGAFRISPTVSSTVSSKT</sequence>
<proteinExistence type="predicted"/>